<organism evidence="2 3">
    <name type="scientific">Corynebacterium phoceense</name>
    <dbReference type="NCBI Taxonomy" id="1686286"/>
    <lineage>
        <taxon>Bacteria</taxon>
        <taxon>Bacillati</taxon>
        <taxon>Actinomycetota</taxon>
        <taxon>Actinomycetes</taxon>
        <taxon>Mycobacteriales</taxon>
        <taxon>Corynebacteriaceae</taxon>
        <taxon>Corynebacterium</taxon>
    </lineage>
</organism>
<dbReference type="STRING" id="1686286.GCA_900092335_01029"/>
<dbReference type="AlphaFoldDB" id="A0A540R6L0"/>
<comment type="caution">
    <text evidence="2">The sequence shown here is derived from an EMBL/GenBank/DDBJ whole genome shotgun (WGS) entry which is preliminary data.</text>
</comment>
<keyword evidence="1" id="KW-0472">Membrane</keyword>
<evidence type="ECO:0000313" key="3">
    <source>
        <dbReference type="Proteomes" id="UP000318080"/>
    </source>
</evidence>
<dbReference type="Proteomes" id="UP000318080">
    <property type="component" value="Unassembled WGS sequence"/>
</dbReference>
<keyword evidence="1" id="KW-1133">Transmembrane helix</keyword>
<protein>
    <submittedName>
        <fullName evidence="2">Uncharacterized protein</fullName>
    </submittedName>
</protein>
<evidence type="ECO:0000313" key="2">
    <source>
        <dbReference type="EMBL" id="TQE43322.1"/>
    </source>
</evidence>
<reference evidence="2 3" key="1">
    <citation type="submission" date="2019-06" db="EMBL/GenBank/DDBJ databases">
        <title>Draft genome of C. phoceense Strain 272.</title>
        <authorList>
            <person name="Pacheco L.G.C."/>
            <person name="Barberis C.M."/>
            <person name="Almuzara M.N."/>
            <person name="Traglia G.M."/>
            <person name="Santos C.S."/>
            <person name="Rocha D.J.P.G."/>
            <person name="Aguiar E.R.G.R."/>
            <person name="Vay C.A."/>
        </authorList>
    </citation>
    <scope>NUCLEOTIDE SEQUENCE [LARGE SCALE GENOMIC DNA]</scope>
    <source>
        <strain evidence="2 3">272</strain>
    </source>
</reference>
<keyword evidence="3" id="KW-1185">Reference proteome</keyword>
<name>A0A540R6L0_9CORY</name>
<accession>A0A540R6L0</accession>
<dbReference type="EMBL" id="VHIR01000010">
    <property type="protein sequence ID" value="TQE43322.1"/>
    <property type="molecule type" value="Genomic_DNA"/>
</dbReference>
<feature type="transmembrane region" description="Helical" evidence="1">
    <location>
        <begin position="12"/>
        <end position="32"/>
    </location>
</feature>
<dbReference type="RefSeq" id="WP_141629011.1">
    <property type="nucleotide sequence ID" value="NZ_VHIR01000010.1"/>
</dbReference>
<gene>
    <name evidence="2" type="ORF">EJK80_08220</name>
</gene>
<sequence>MTLIMGIGSGIHWVLGVALFFIAAVVTARFIAAQSELAGGRVAIGVLVACVAVGFFFPLVLPLAYIGYVAWTWYSLASGDEGAAAVQG</sequence>
<keyword evidence="1" id="KW-0812">Transmembrane</keyword>
<proteinExistence type="predicted"/>
<feature type="transmembrane region" description="Helical" evidence="1">
    <location>
        <begin position="44"/>
        <end position="71"/>
    </location>
</feature>
<evidence type="ECO:0000256" key="1">
    <source>
        <dbReference type="SAM" id="Phobius"/>
    </source>
</evidence>